<evidence type="ECO:0000256" key="1">
    <source>
        <dbReference type="SAM" id="MobiDB-lite"/>
    </source>
</evidence>
<feature type="non-terminal residue" evidence="2">
    <location>
        <position position="163"/>
    </location>
</feature>
<dbReference type="AlphaFoldDB" id="A0A699TDZ8"/>
<feature type="compositionally biased region" description="Basic and acidic residues" evidence="1">
    <location>
        <begin position="151"/>
        <end position="163"/>
    </location>
</feature>
<feature type="region of interest" description="Disordered" evidence="1">
    <location>
        <begin position="100"/>
        <end position="163"/>
    </location>
</feature>
<feature type="compositionally biased region" description="Polar residues" evidence="1">
    <location>
        <begin position="141"/>
        <end position="150"/>
    </location>
</feature>
<feature type="compositionally biased region" description="Acidic residues" evidence="1">
    <location>
        <begin position="113"/>
        <end position="138"/>
    </location>
</feature>
<feature type="non-terminal residue" evidence="2">
    <location>
        <position position="1"/>
    </location>
</feature>
<name>A0A699TDZ8_TANCI</name>
<feature type="compositionally biased region" description="Gly residues" evidence="1">
    <location>
        <begin position="1"/>
        <end position="19"/>
    </location>
</feature>
<sequence length="163" mass="17213">IGEPVGQGTGDSGGQGTRGPIGLSTCWPGGASTHESGGVFIREPGGPSTHELGGLGTCGPGGLSSHDLLKSFTRSDTSRTQPIQKGQSYNWLQNEENWNSFSSCQSPAINHGEEDDQEDTHEIDDAQTETDTSDDELEVNIGSTSHGKTITQKETRALGETRK</sequence>
<protein>
    <submittedName>
        <fullName evidence="2">Uncharacterized protein</fullName>
    </submittedName>
</protein>
<proteinExistence type="predicted"/>
<feature type="compositionally biased region" description="Gly residues" evidence="1">
    <location>
        <begin position="53"/>
        <end position="62"/>
    </location>
</feature>
<feature type="region of interest" description="Disordered" evidence="1">
    <location>
        <begin position="1"/>
        <end position="68"/>
    </location>
</feature>
<reference evidence="2" key="1">
    <citation type="journal article" date="2019" name="Sci. Rep.">
        <title>Draft genome of Tanacetum cinerariifolium, the natural source of mosquito coil.</title>
        <authorList>
            <person name="Yamashiro T."/>
            <person name="Shiraishi A."/>
            <person name="Satake H."/>
            <person name="Nakayama K."/>
        </authorList>
    </citation>
    <scope>NUCLEOTIDE SEQUENCE</scope>
</reference>
<accession>A0A699TDZ8</accession>
<organism evidence="2">
    <name type="scientific">Tanacetum cinerariifolium</name>
    <name type="common">Dalmatian daisy</name>
    <name type="synonym">Chrysanthemum cinerariifolium</name>
    <dbReference type="NCBI Taxonomy" id="118510"/>
    <lineage>
        <taxon>Eukaryota</taxon>
        <taxon>Viridiplantae</taxon>
        <taxon>Streptophyta</taxon>
        <taxon>Embryophyta</taxon>
        <taxon>Tracheophyta</taxon>
        <taxon>Spermatophyta</taxon>
        <taxon>Magnoliopsida</taxon>
        <taxon>eudicotyledons</taxon>
        <taxon>Gunneridae</taxon>
        <taxon>Pentapetalae</taxon>
        <taxon>asterids</taxon>
        <taxon>campanulids</taxon>
        <taxon>Asterales</taxon>
        <taxon>Asteraceae</taxon>
        <taxon>Asteroideae</taxon>
        <taxon>Anthemideae</taxon>
        <taxon>Anthemidinae</taxon>
        <taxon>Tanacetum</taxon>
    </lineage>
</organism>
<dbReference type="EMBL" id="BKCJ011235368">
    <property type="protein sequence ID" value="GFD08020.1"/>
    <property type="molecule type" value="Genomic_DNA"/>
</dbReference>
<comment type="caution">
    <text evidence="2">The sequence shown here is derived from an EMBL/GenBank/DDBJ whole genome shotgun (WGS) entry which is preliminary data.</text>
</comment>
<evidence type="ECO:0000313" key="2">
    <source>
        <dbReference type="EMBL" id="GFD08020.1"/>
    </source>
</evidence>
<gene>
    <name evidence="2" type="ORF">Tci_879989</name>
</gene>